<feature type="region of interest" description="Disordered" evidence="1">
    <location>
        <begin position="89"/>
        <end position="110"/>
    </location>
</feature>
<evidence type="ECO:0000313" key="4">
    <source>
        <dbReference type="Proteomes" id="UP000320390"/>
    </source>
</evidence>
<sequence precursor="true">MQRALLSRVLLAAAIPALSLAQTASLEPLTVQPERVPGPVRNAGIYHVATGTWTRTGPTVASFGPDVIYDNTSPSSYFTATGIRGGFAPGGRVSDSGGLPGSSNGGTFQSQPNRECYRVNAFEIGYCDMGSPGSSGWTFEFMEAFSACRTTNPIPVTASVTVTGFPAAGGCWTITIDLSGGQEFSMSADGDPVDGSWDDDPRVDTFGFRLAYAGSEPNSLAPAGWLIAGDPNSTDPRFAQTPFGFQDEITDGTGTYFGPPSLCNGAGSGYLNEDICWVEDFVNSGNTRCFFFGGYRNMNPCSGAIGGPLAAVHMKIHASTDPCPTEAFEAYCAARPHGEGLKSLLTVEGSPVASDDSVVLIASNVRGNALGYFLTSQTSGFVAQPAGSEGNLCLGGAIGRFVGPGQVKNSGLAGRIELSTSAGEWSTQSIPRPTSSYAAAAGTTSYFQLWHRDSSSAGQPTSNFTNGVAVIWQ</sequence>
<reference evidence="3 4" key="1">
    <citation type="submission" date="2019-02" db="EMBL/GenBank/DDBJ databases">
        <title>Deep-cultivation of Planctomycetes and their phenomic and genomic characterization uncovers novel biology.</title>
        <authorList>
            <person name="Wiegand S."/>
            <person name="Jogler M."/>
            <person name="Boedeker C."/>
            <person name="Pinto D."/>
            <person name="Vollmers J."/>
            <person name="Rivas-Marin E."/>
            <person name="Kohn T."/>
            <person name="Peeters S.H."/>
            <person name="Heuer A."/>
            <person name="Rast P."/>
            <person name="Oberbeckmann S."/>
            <person name="Bunk B."/>
            <person name="Jeske O."/>
            <person name="Meyerdierks A."/>
            <person name="Storesund J.E."/>
            <person name="Kallscheuer N."/>
            <person name="Luecker S."/>
            <person name="Lage O.M."/>
            <person name="Pohl T."/>
            <person name="Merkel B.J."/>
            <person name="Hornburger P."/>
            <person name="Mueller R.-W."/>
            <person name="Bruemmer F."/>
            <person name="Labrenz M."/>
            <person name="Spormann A.M."/>
            <person name="Op den Camp H."/>
            <person name="Overmann J."/>
            <person name="Amann R."/>
            <person name="Jetten M.S.M."/>
            <person name="Mascher T."/>
            <person name="Medema M.H."/>
            <person name="Devos D.P."/>
            <person name="Kaster A.-K."/>
            <person name="Ovreas L."/>
            <person name="Rohde M."/>
            <person name="Galperin M.Y."/>
            <person name="Jogler C."/>
        </authorList>
    </citation>
    <scope>NUCLEOTIDE SEQUENCE [LARGE SCALE GENOMIC DNA]</scope>
    <source>
        <strain evidence="3 4">Poly30</strain>
    </source>
</reference>
<feature type="signal peptide" evidence="2">
    <location>
        <begin position="1"/>
        <end position="21"/>
    </location>
</feature>
<keyword evidence="4" id="KW-1185">Reference proteome</keyword>
<protein>
    <submittedName>
        <fullName evidence="3">Uncharacterized protein</fullName>
    </submittedName>
</protein>
<organism evidence="3 4">
    <name type="scientific">Saltatorellus ferox</name>
    <dbReference type="NCBI Taxonomy" id="2528018"/>
    <lineage>
        <taxon>Bacteria</taxon>
        <taxon>Pseudomonadati</taxon>
        <taxon>Planctomycetota</taxon>
        <taxon>Planctomycetia</taxon>
        <taxon>Planctomycetia incertae sedis</taxon>
        <taxon>Saltatorellus</taxon>
    </lineage>
</organism>
<gene>
    <name evidence="3" type="ORF">Poly30_12890</name>
</gene>
<feature type="chain" id="PRO_5022042190" evidence="2">
    <location>
        <begin position="22"/>
        <end position="473"/>
    </location>
</feature>
<dbReference type="Proteomes" id="UP000320390">
    <property type="component" value="Chromosome"/>
</dbReference>
<dbReference type="EMBL" id="CP036434">
    <property type="protein sequence ID" value="QDV05787.1"/>
    <property type="molecule type" value="Genomic_DNA"/>
</dbReference>
<accession>A0A518ENX3</accession>
<proteinExistence type="predicted"/>
<dbReference type="RefSeq" id="WP_145195395.1">
    <property type="nucleotide sequence ID" value="NZ_CP036434.1"/>
</dbReference>
<evidence type="ECO:0000256" key="1">
    <source>
        <dbReference type="SAM" id="MobiDB-lite"/>
    </source>
</evidence>
<evidence type="ECO:0000256" key="2">
    <source>
        <dbReference type="SAM" id="SignalP"/>
    </source>
</evidence>
<name>A0A518ENX3_9BACT</name>
<evidence type="ECO:0000313" key="3">
    <source>
        <dbReference type="EMBL" id="QDV05787.1"/>
    </source>
</evidence>
<dbReference type="AlphaFoldDB" id="A0A518ENX3"/>
<keyword evidence="2" id="KW-0732">Signal</keyword>